<dbReference type="GO" id="GO:0005634">
    <property type="term" value="C:nucleus"/>
    <property type="evidence" value="ECO:0007669"/>
    <property type="project" value="TreeGrafter"/>
</dbReference>
<dbReference type="Gene3D" id="1.10.287.110">
    <property type="entry name" value="DnaJ domain"/>
    <property type="match status" value="1"/>
</dbReference>
<evidence type="ECO:0000313" key="2">
    <source>
        <dbReference type="EMBL" id="SZX66761.1"/>
    </source>
</evidence>
<organism evidence="2 3">
    <name type="scientific">Tetradesmus obliquus</name>
    <name type="common">Green alga</name>
    <name type="synonym">Acutodesmus obliquus</name>
    <dbReference type="NCBI Taxonomy" id="3088"/>
    <lineage>
        <taxon>Eukaryota</taxon>
        <taxon>Viridiplantae</taxon>
        <taxon>Chlorophyta</taxon>
        <taxon>core chlorophytes</taxon>
        <taxon>Chlorophyceae</taxon>
        <taxon>CS clade</taxon>
        <taxon>Sphaeropleales</taxon>
        <taxon>Scenedesmaceae</taxon>
        <taxon>Tetradesmus</taxon>
    </lineage>
</organism>
<dbReference type="STRING" id="3088.A0A383VNM1"/>
<dbReference type="SMART" id="SM00271">
    <property type="entry name" value="DnaJ"/>
    <property type="match status" value="1"/>
</dbReference>
<dbReference type="EMBL" id="FNXT01000736">
    <property type="protein sequence ID" value="SZX66761.1"/>
    <property type="molecule type" value="Genomic_DNA"/>
</dbReference>
<evidence type="ECO:0000259" key="1">
    <source>
        <dbReference type="PROSITE" id="PS50076"/>
    </source>
</evidence>
<feature type="domain" description="J" evidence="1">
    <location>
        <begin position="7"/>
        <end position="84"/>
    </location>
</feature>
<dbReference type="Pfam" id="PF00226">
    <property type="entry name" value="DnaJ"/>
    <property type="match status" value="1"/>
</dbReference>
<dbReference type="GO" id="GO:0005737">
    <property type="term" value="C:cytoplasm"/>
    <property type="evidence" value="ECO:0007669"/>
    <property type="project" value="TreeGrafter"/>
</dbReference>
<dbReference type="GO" id="GO:0051082">
    <property type="term" value="F:unfolded protein binding"/>
    <property type="evidence" value="ECO:0007669"/>
    <property type="project" value="TreeGrafter"/>
</dbReference>
<dbReference type="PROSITE" id="PS50076">
    <property type="entry name" value="DNAJ_2"/>
    <property type="match status" value="1"/>
</dbReference>
<dbReference type="InterPro" id="IPR001623">
    <property type="entry name" value="DnaJ_domain"/>
</dbReference>
<dbReference type="AlphaFoldDB" id="A0A383VNM1"/>
<reference evidence="2 3" key="1">
    <citation type="submission" date="2016-10" db="EMBL/GenBank/DDBJ databases">
        <authorList>
            <person name="Cai Z."/>
        </authorList>
    </citation>
    <scope>NUCLEOTIDE SEQUENCE [LARGE SCALE GENOMIC DNA]</scope>
</reference>
<dbReference type="Proteomes" id="UP000256970">
    <property type="component" value="Unassembled WGS sequence"/>
</dbReference>
<protein>
    <recommendedName>
        <fullName evidence="1">J domain-containing protein</fullName>
    </recommendedName>
</protein>
<evidence type="ECO:0000313" key="3">
    <source>
        <dbReference type="Proteomes" id="UP000256970"/>
    </source>
</evidence>
<dbReference type="PRINTS" id="PR00625">
    <property type="entry name" value="JDOMAIN"/>
</dbReference>
<dbReference type="CDD" id="cd06257">
    <property type="entry name" value="DnaJ"/>
    <property type="match status" value="1"/>
</dbReference>
<dbReference type="GO" id="GO:0044183">
    <property type="term" value="F:protein folding chaperone"/>
    <property type="evidence" value="ECO:0007669"/>
    <property type="project" value="TreeGrafter"/>
</dbReference>
<dbReference type="PANTHER" id="PTHR43948">
    <property type="entry name" value="DNAJ HOMOLOG SUBFAMILY B"/>
    <property type="match status" value="1"/>
</dbReference>
<dbReference type="PANTHER" id="PTHR43948:SF10">
    <property type="entry name" value="MRJ, ISOFORM E"/>
    <property type="match status" value="1"/>
</dbReference>
<accession>A0A383VNM1</accession>
<sequence length="192" mass="19916">MKITREEAFSVLEIEATEDEGTIKKAFRQLALKWHPDKNGNSEESTTKFQLISAAYARLTSADASDDDLDDLDPNSMDMEDLFGDLGIDPMLIFAMLFGGGPRGGFGRGPPRGFGGGFGGGPFGGGGGPQGVFMTPGGGFFSMGGMGGGPFGGSRGGGGGFAFYEVRDIFGCGADSCGSWGVRFGEERSGVF</sequence>
<proteinExistence type="predicted"/>
<keyword evidence="3" id="KW-1185">Reference proteome</keyword>
<name>A0A383VNM1_TETOB</name>
<dbReference type="InterPro" id="IPR036869">
    <property type="entry name" value="J_dom_sf"/>
</dbReference>
<dbReference type="GO" id="GO:0051087">
    <property type="term" value="F:protein-folding chaperone binding"/>
    <property type="evidence" value="ECO:0007669"/>
    <property type="project" value="TreeGrafter"/>
</dbReference>
<dbReference type="SUPFAM" id="SSF46565">
    <property type="entry name" value="Chaperone J-domain"/>
    <property type="match status" value="1"/>
</dbReference>
<gene>
    <name evidence="2" type="ORF">BQ4739_LOCUS7176</name>
</gene>